<keyword evidence="2" id="KW-1185">Reference proteome</keyword>
<reference evidence="1" key="2">
    <citation type="submission" date="2025-08" db="UniProtKB">
        <authorList>
            <consortium name="Ensembl"/>
        </authorList>
    </citation>
    <scope>IDENTIFICATION</scope>
</reference>
<dbReference type="InterPro" id="IPR028145">
    <property type="entry name" value="Synaptonemal_3"/>
</dbReference>
<dbReference type="PANTHER" id="PTHR36686">
    <property type="entry name" value="SYNAPTONEMAL COMPLEX CENTRAL ELEMENT PROTEIN 3"/>
    <property type="match status" value="1"/>
</dbReference>
<proteinExistence type="predicted"/>
<dbReference type="Pfam" id="PF15191">
    <property type="entry name" value="Synaptonemal_3"/>
    <property type="match status" value="1"/>
</dbReference>
<dbReference type="Ensembl" id="ENSECRT00000024895.1">
    <property type="protein sequence ID" value="ENSECRP00000024361.1"/>
    <property type="gene ID" value="ENSECRG00000016496.1"/>
</dbReference>
<dbReference type="GO" id="GO:0007130">
    <property type="term" value="P:synaptonemal complex assembly"/>
    <property type="evidence" value="ECO:0007669"/>
    <property type="project" value="InterPro"/>
</dbReference>
<dbReference type="Proteomes" id="UP000694620">
    <property type="component" value="Chromosome 11"/>
</dbReference>
<dbReference type="PANTHER" id="PTHR36686:SF1">
    <property type="entry name" value="SYNAPTONEMAL COMPLEX CENTRAL ELEMENT PROTEIN 3"/>
    <property type="match status" value="1"/>
</dbReference>
<reference evidence="1" key="1">
    <citation type="submission" date="2021-06" db="EMBL/GenBank/DDBJ databases">
        <authorList>
            <consortium name="Wellcome Sanger Institute Data Sharing"/>
        </authorList>
    </citation>
    <scope>NUCLEOTIDE SEQUENCE [LARGE SCALE GENOMIC DNA]</scope>
</reference>
<protein>
    <submittedName>
        <fullName evidence="1">Uncharacterized protein</fullName>
    </submittedName>
</protein>
<evidence type="ECO:0000313" key="1">
    <source>
        <dbReference type="Ensembl" id="ENSECRP00000024361.1"/>
    </source>
</evidence>
<accession>A0A8C4T093</accession>
<evidence type="ECO:0000313" key="2">
    <source>
        <dbReference type="Proteomes" id="UP000694620"/>
    </source>
</evidence>
<dbReference type="AlphaFoldDB" id="A0A8C4T093"/>
<dbReference type="GO" id="GO:0007283">
    <property type="term" value="P:spermatogenesis"/>
    <property type="evidence" value="ECO:0007669"/>
    <property type="project" value="InterPro"/>
</dbReference>
<dbReference type="GO" id="GO:0007131">
    <property type="term" value="P:reciprocal meiotic recombination"/>
    <property type="evidence" value="ECO:0007669"/>
    <property type="project" value="InterPro"/>
</dbReference>
<organism evidence="1 2">
    <name type="scientific">Erpetoichthys calabaricus</name>
    <name type="common">Rope fish</name>
    <name type="synonym">Calamoichthys calabaricus</name>
    <dbReference type="NCBI Taxonomy" id="27687"/>
    <lineage>
        <taxon>Eukaryota</taxon>
        <taxon>Metazoa</taxon>
        <taxon>Chordata</taxon>
        <taxon>Craniata</taxon>
        <taxon>Vertebrata</taxon>
        <taxon>Euteleostomi</taxon>
        <taxon>Actinopterygii</taxon>
        <taxon>Polypteriformes</taxon>
        <taxon>Polypteridae</taxon>
        <taxon>Erpetoichthys</taxon>
    </lineage>
</organism>
<reference evidence="1" key="3">
    <citation type="submission" date="2025-09" db="UniProtKB">
        <authorList>
            <consortium name="Ensembl"/>
        </authorList>
    </citation>
    <scope>IDENTIFICATION</scope>
</reference>
<sequence>MLLFLTCMVTDMVILRTNPEVMKSMKKMEDGYLRCKSSIKVAQQESVECKHS</sequence>
<name>A0A8C4T093_ERPCA</name>